<name>A0AA49GPI8_9BACT</name>
<dbReference type="PANTHER" id="PTHR30007:SF0">
    <property type="entry name" value="TRANSPOSASE"/>
    <property type="match status" value="1"/>
</dbReference>
<dbReference type="PANTHER" id="PTHR30007">
    <property type="entry name" value="PHP DOMAIN PROTEIN"/>
    <property type="match status" value="1"/>
</dbReference>
<dbReference type="InterPro" id="IPR025161">
    <property type="entry name" value="IS402-like_dom"/>
</dbReference>
<evidence type="ECO:0000259" key="1">
    <source>
        <dbReference type="Pfam" id="PF13340"/>
    </source>
</evidence>
<dbReference type="EMBL" id="CP120682">
    <property type="protein sequence ID" value="WKN38645.1"/>
    <property type="molecule type" value="Genomic_DNA"/>
</dbReference>
<proteinExistence type="predicted"/>
<protein>
    <submittedName>
        <fullName evidence="2">Transposase</fullName>
    </submittedName>
</protein>
<reference evidence="2" key="2">
    <citation type="journal article" date="2024" name="Antonie Van Leeuwenhoek">
        <title>Roseihalotalea indica gen. nov., sp. nov., a halophilic Bacteroidetes from mesopelagic Southwest Indian Ocean with higher carbohydrate metabolic potential.</title>
        <authorList>
            <person name="Chen B."/>
            <person name="Zhang M."/>
            <person name="Lin D."/>
            <person name="Ye J."/>
            <person name="Tang K."/>
        </authorList>
    </citation>
    <scope>NUCLEOTIDE SEQUENCE</scope>
    <source>
        <strain evidence="2">TK19036</strain>
    </source>
</reference>
<organism evidence="2">
    <name type="scientific">Roseihalotalea indica</name>
    <dbReference type="NCBI Taxonomy" id="2867963"/>
    <lineage>
        <taxon>Bacteria</taxon>
        <taxon>Pseudomonadati</taxon>
        <taxon>Bacteroidota</taxon>
        <taxon>Cytophagia</taxon>
        <taxon>Cytophagales</taxon>
        <taxon>Catalimonadaceae</taxon>
        <taxon>Roseihalotalea</taxon>
    </lineage>
</organism>
<accession>A0AA49GPI8</accession>
<sequence>MPALGWQAIEKIIVVQRTGKWDLQEIINTIFYVTKNGYVWRDLPSDFPPWPTVYWYYQKWVRDGIWKNISDCLTVDYRIKQGKNAQPTLAIIDSQSIRNSSTCTASVGIDGGKCTKGRKRFFIADTLGCLLDSFVVAANRYDGVTAAQRWACFEKDNILLTYVKKVYADGTLNR</sequence>
<reference evidence="2" key="1">
    <citation type="journal article" date="2023" name="Comput. Struct. Biotechnol. J.">
        <title>Discovery of a novel marine Bacteroidetes with a rich repertoire of carbohydrate-active enzymes.</title>
        <authorList>
            <person name="Chen B."/>
            <person name="Liu G."/>
            <person name="Chen Q."/>
            <person name="Wang H."/>
            <person name="Liu L."/>
            <person name="Tang K."/>
        </authorList>
    </citation>
    <scope>NUCLEOTIDE SEQUENCE</scope>
    <source>
        <strain evidence="2">TK19036</strain>
    </source>
</reference>
<evidence type="ECO:0000313" key="2">
    <source>
        <dbReference type="EMBL" id="WKN38645.1"/>
    </source>
</evidence>
<feature type="domain" description="Insertion element IS402-like" evidence="1">
    <location>
        <begin position="6"/>
        <end position="69"/>
    </location>
</feature>
<gene>
    <name evidence="2" type="ORF">K4G66_08015</name>
</gene>
<dbReference type="Pfam" id="PF13340">
    <property type="entry name" value="DUF4096"/>
    <property type="match status" value="1"/>
</dbReference>
<dbReference type="AlphaFoldDB" id="A0AA49GPI8"/>